<evidence type="ECO:0000313" key="2">
    <source>
        <dbReference type="Proteomes" id="UP000461288"/>
    </source>
</evidence>
<keyword evidence="1" id="KW-0378">Hydrolase</keyword>
<organism evidence="1 2">
    <name type="scientific">Metapseudomonas otitidis</name>
    <dbReference type="NCBI Taxonomy" id="319939"/>
    <lineage>
        <taxon>Bacteria</taxon>
        <taxon>Pseudomonadati</taxon>
        <taxon>Pseudomonadota</taxon>
        <taxon>Gammaproteobacteria</taxon>
        <taxon>Pseudomonadales</taxon>
        <taxon>Pseudomonadaceae</taxon>
        <taxon>Metapseudomonas</taxon>
    </lineage>
</organism>
<dbReference type="GO" id="GO:0016787">
    <property type="term" value="F:hydrolase activity"/>
    <property type="evidence" value="ECO:0007669"/>
    <property type="project" value="UniProtKB-KW"/>
</dbReference>
<proteinExistence type="predicted"/>
<reference evidence="1 2" key="1">
    <citation type="submission" date="2019-12" db="EMBL/GenBank/DDBJ databases">
        <title>Draft genome sequence of Pseudomonas otitidis recovered from a chicken carcass.</title>
        <authorList>
            <person name="Vieira T.R."/>
            <person name="Oliviera E.F.C."/>
            <person name="Silva N.M.V."/>
            <person name="Sambrano G.E."/>
            <person name="Cibulski S.P."/>
            <person name="Cardoso M.R.I."/>
        </authorList>
    </citation>
    <scope>NUCLEOTIDE SEQUENCE [LARGE SCALE GENOMIC DNA]</scope>
    <source>
        <strain evidence="1 2">25_K</strain>
    </source>
</reference>
<gene>
    <name evidence="1" type="ORF">GO594_31175</name>
</gene>
<dbReference type="EMBL" id="WTFN01000444">
    <property type="protein sequence ID" value="MWK60441.1"/>
    <property type="molecule type" value="Genomic_DNA"/>
</dbReference>
<evidence type="ECO:0000313" key="1">
    <source>
        <dbReference type="EMBL" id="MWK60441.1"/>
    </source>
</evidence>
<feature type="non-terminal residue" evidence="1">
    <location>
        <position position="30"/>
    </location>
</feature>
<name>A0A7X3KX78_9GAMM</name>
<protein>
    <submittedName>
        <fullName evidence="1">HAD family hydrolase</fullName>
    </submittedName>
</protein>
<accession>A0A7X3KX78</accession>
<dbReference type="Proteomes" id="UP000461288">
    <property type="component" value="Unassembled WGS sequence"/>
</dbReference>
<dbReference type="InterPro" id="IPR023214">
    <property type="entry name" value="HAD_sf"/>
</dbReference>
<dbReference type="Gene3D" id="3.40.50.1000">
    <property type="entry name" value="HAD superfamily/HAD-like"/>
    <property type="match status" value="1"/>
</dbReference>
<sequence length="30" mass="3340">MTISYLTDMDGVLIKEGDIIPGADRFLNKL</sequence>
<comment type="caution">
    <text evidence="1">The sequence shown here is derived from an EMBL/GenBank/DDBJ whole genome shotgun (WGS) entry which is preliminary data.</text>
</comment>
<dbReference type="AlphaFoldDB" id="A0A7X3KX78"/>